<reference evidence="1 2" key="1">
    <citation type="submission" date="2019-03" db="EMBL/GenBank/DDBJ databases">
        <title>Ruegeria lutea sp. nov., a novel strain, isolated from marine sediment, the Masan Bay, South Korea.</title>
        <authorList>
            <person name="Kim J."/>
            <person name="Kim D.-Y."/>
            <person name="Lee S.-S."/>
        </authorList>
    </citation>
    <scope>NUCLEOTIDE SEQUENCE [LARGE SCALE GENOMIC DNA]</scope>
    <source>
        <strain evidence="1 2">318-1</strain>
    </source>
</reference>
<accession>A0A4R5VHX8</accession>
<dbReference type="AlphaFoldDB" id="A0A4R5VHX8"/>
<keyword evidence="2" id="KW-1185">Reference proteome</keyword>
<evidence type="ECO:0000313" key="2">
    <source>
        <dbReference type="Proteomes" id="UP000295301"/>
    </source>
</evidence>
<sequence>MLELFLVMFAAAVQTAGQDVAVAPAPAVNPAPTEDSAAAANAPPAFLAPAARAEEPAPVFLAPAAGGGAASDAPPAFLAPQPAAKAEAPPVFLAPAAQAPAAGLVAEPQVPSGRFTTAIEVKPIMSATKGNWIAIRQYDGKDYLYVTQIWSWRCGLAQMRFGVNGAPLQVWPLPPCHEEYSTPNAIIETDGNPMLTYPPGTIATVEIELTYDDLTTERAQFSRASVLMP</sequence>
<dbReference type="Proteomes" id="UP000295301">
    <property type="component" value="Unassembled WGS sequence"/>
</dbReference>
<dbReference type="RefSeq" id="WP_133358048.1">
    <property type="nucleotide sequence ID" value="NZ_SMUV01000039.1"/>
</dbReference>
<protein>
    <submittedName>
        <fullName evidence="1">Uncharacterized protein</fullName>
    </submittedName>
</protein>
<name>A0A4R5VHX8_9RHOB</name>
<evidence type="ECO:0000313" key="1">
    <source>
        <dbReference type="EMBL" id="TDK52142.1"/>
    </source>
</evidence>
<comment type="caution">
    <text evidence="1">The sequence shown here is derived from an EMBL/GenBank/DDBJ whole genome shotgun (WGS) entry which is preliminary data.</text>
</comment>
<dbReference type="OrthoDB" id="9816009at2"/>
<gene>
    <name evidence="1" type="ORF">E1832_01890</name>
</gene>
<dbReference type="EMBL" id="SMUV01000039">
    <property type="protein sequence ID" value="TDK52142.1"/>
    <property type="molecule type" value="Genomic_DNA"/>
</dbReference>
<proteinExistence type="predicted"/>
<organism evidence="1 2">
    <name type="scientific">Antarcticimicrobium luteum</name>
    <dbReference type="NCBI Taxonomy" id="2547397"/>
    <lineage>
        <taxon>Bacteria</taxon>
        <taxon>Pseudomonadati</taxon>
        <taxon>Pseudomonadota</taxon>
        <taxon>Alphaproteobacteria</taxon>
        <taxon>Rhodobacterales</taxon>
        <taxon>Paracoccaceae</taxon>
        <taxon>Antarcticimicrobium</taxon>
    </lineage>
</organism>